<evidence type="ECO:0000256" key="11">
    <source>
        <dbReference type="ARBA" id="ARBA00039461"/>
    </source>
</evidence>
<evidence type="ECO:0000256" key="10">
    <source>
        <dbReference type="ARBA" id="ARBA00039095"/>
    </source>
</evidence>
<evidence type="ECO:0000256" key="8">
    <source>
        <dbReference type="ARBA" id="ARBA00036346"/>
    </source>
</evidence>
<keyword evidence="6" id="KW-0119">Carbohydrate metabolism</keyword>
<dbReference type="EC" id="2.7.1.217" evidence="10"/>
<dbReference type="Proteomes" id="UP000316649">
    <property type="component" value="Unassembled WGS sequence"/>
</dbReference>
<dbReference type="Gene3D" id="3.40.980.20">
    <property type="entry name" value="Four-carbon acid sugar kinase, nucleotide binding domain"/>
    <property type="match status" value="1"/>
</dbReference>
<comment type="caution">
    <text evidence="15">The sequence shown here is derived from an EMBL/GenBank/DDBJ whole genome shotgun (WGS) entry which is preliminary data.</text>
</comment>
<keyword evidence="16" id="KW-1185">Reference proteome</keyword>
<evidence type="ECO:0000256" key="5">
    <source>
        <dbReference type="ARBA" id="ARBA00022840"/>
    </source>
</evidence>
<dbReference type="Pfam" id="PF17042">
    <property type="entry name" value="NBD_C"/>
    <property type="match status" value="1"/>
</dbReference>
<comment type="catalytic activity">
    <reaction evidence="7">
        <text>3-dehydro-L-erythronate + ATP = 3-dehydro-4-O-phospho-L-erythronate + ADP + H(+)</text>
        <dbReference type="Rhea" id="RHEA:52552"/>
        <dbReference type="ChEBI" id="CHEBI:15378"/>
        <dbReference type="ChEBI" id="CHEBI:30616"/>
        <dbReference type="ChEBI" id="CHEBI:136592"/>
        <dbReference type="ChEBI" id="CHEBI:136670"/>
        <dbReference type="ChEBI" id="CHEBI:456216"/>
        <dbReference type="EC" id="2.7.1.217"/>
    </reaction>
</comment>
<dbReference type="NCBIfam" id="NF043035">
    <property type="entry name" value="OxoTetrKin"/>
    <property type="match status" value="1"/>
</dbReference>
<dbReference type="InterPro" id="IPR037051">
    <property type="entry name" value="4-carb_acid_sugar_kinase_N_sf"/>
</dbReference>
<keyword evidence="2" id="KW-0808">Transferase</keyword>
<evidence type="ECO:0000256" key="1">
    <source>
        <dbReference type="ARBA" id="ARBA00005715"/>
    </source>
</evidence>
<evidence type="ECO:0000256" key="3">
    <source>
        <dbReference type="ARBA" id="ARBA00022741"/>
    </source>
</evidence>
<evidence type="ECO:0000256" key="9">
    <source>
        <dbReference type="ARBA" id="ARBA00037335"/>
    </source>
</evidence>
<evidence type="ECO:0000313" key="15">
    <source>
        <dbReference type="EMBL" id="TVO77893.1"/>
    </source>
</evidence>
<dbReference type="AlphaFoldDB" id="A0A557SKI4"/>
<keyword evidence="5" id="KW-0067">ATP-binding</keyword>
<comment type="function">
    <text evidence="9">Catalyzes the ATP-dependent phosphorylation of 3-oxo-tetronate to 3-oxo-tetronate 4-phosphate.</text>
</comment>
<feature type="domain" description="Four-carbon acid sugar kinase nucleotide binding" evidence="14">
    <location>
        <begin position="257"/>
        <end position="413"/>
    </location>
</feature>
<dbReference type="OrthoDB" id="191465at2"/>
<dbReference type="InterPro" id="IPR010737">
    <property type="entry name" value="4-carb_acid_sugar_kinase_N"/>
</dbReference>
<dbReference type="EMBL" id="VMNH01000004">
    <property type="protein sequence ID" value="TVO77893.1"/>
    <property type="molecule type" value="Genomic_DNA"/>
</dbReference>
<evidence type="ECO:0000313" key="16">
    <source>
        <dbReference type="Proteomes" id="UP000316649"/>
    </source>
</evidence>
<dbReference type="GO" id="GO:0016301">
    <property type="term" value="F:kinase activity"/>
    <property type="evidence" value="ECO:0007669"/>
    <property type="project" value="UniProtKB-KW"/>
</dbReference>
<proteinExistence type="inferred from homology"/>
<dbReference type="SUPFAM" id="SSF142764">
    <property type="entry name" value="YgbK-like"/>
    <property type="match status" value="1"/>
</dbReference>
<evidence type="ECO:0000256" key="4">
    <source>
        <dbReference type="ARBA" id="ARBA00022777"/>
    </source>
</evidence>
<evidence type="ECO:0000259" key="13">
    <source>
        <dbReference type="Pfam" id="PF07005"/>
    </source>
</evidence>
<dbReference type="InterPro" id="IPR042213">
    <property type="entry name" value="NBD_C_sf"/>
</dbReference>
<gene>
    <name evidence="15" type="ORF">FHP88_03595</name>
</gene>
<dbReference type="Gene3D" id="3.40.50.10840">
    <property type="entry name" value="Putative sugar-binding, N-terminal domain"/>
    <property type="match status" value="1"/>
</dbReference>
<keyword evidence="3" id="KW-0547">Nucleotide-binding</keyword>
<feature type="domain" description="Four-carbon acid sugar kinase N-terminal" evidence="13">
    <location>
        <begin position="5"/>
        <end position="231"/>
    </location>
</feature>
<evidence type="ECO:0000256" key="6">
    <source>
        <dbReference type="ARBA" id="ARBA00023277"/>
    </source>
</evidence>
<keyword evidence="4 15" id="KW-0418">Kinase</keyword>
<dbReference type="InterPro" id="IPR031475">
    <property type="entry name" value="NBD_C"/>
</dbReference>
<reference evidence="15 16" key="1">
    <citation type="submission" date="2019-07" db="EMBL/GenBank/DDBJ databases">
        <title>The pathways for chlorine oxyanion respiration interact through the shared metabolite chlorate.</title>
        <authorList>
            <person name="Barnum T.P."/>
            <person name="Cheng Y."/>
            <person name="Hill K.A."/>
            <person name="Lucas L.N."/>
            <person name="Carlson H.K."/>
            <person name="Coates J.D."/>
        </authorList>
    </citation>
    <scope>NUCLEOTIDE SEQUENCE [LARGE SCALE GENOMIC DNA]</scope>
    <source>
        <strain evidence="15 16">BK-1</strain>
    </source>
</reference>
<evidence type="ECO:0000256" key="7">
    <source>
        <dbReference type="ARBA" id="ARBA00035898"/>
    </source>
</evidence>
<comment type="similarity">
    <text evidence="1">Belongs to the four-carbon acid sugar kinase family.</text>
</comment>
<evidence type="ECO:0000259" key="14">
    <source>
        <dbReference type="Pfam" id="PF17042"/>
    </source>
</evidence>
<organism evidence="15 16">
    <name type="scientific">Sedimenticola selenatireducens</name>
    <dbReference type="NCBI Taxonomy" id="191960"/>
    <lineage>
        <taxon>Bacteria</taxon>
        <taxon>Pseudomonadati</taxon>
        <taxon>Pseudomonadota</taxon>
        <taxon>Gammaproteobacteria</taxon>
        <taxon>Chromatiales</taxon>
        <taxon>Sedimenticolaceae</taxon>
        <taxon>Sedimenticola</taxon>
    </lineage>
</organism>
<evidence type="ECO:0000256" key="2">
    <source>
        <dbReference type="ARBA" id="ARBA00022679"/>
    </source>
</evidence>
<sequence>MTIALGCIADDFTGATDLASTLVKQGMSVIQINGIPKQPIALNEAEAVVIALKSRTTPVEQAITESLEALQWLLNQGAMQIFFKYCSTFDSTDQGNIGPVTEALMYALEETFTIACPAFPTNGRTLYQGHLFVGNCLLSESGMRDHPLTPMRDANLVSVLDRQTKGNVGLIPWTTVNQGVTAIQDAIKKLKQDNIQHAIVDAITDQDLINIGHACADLKLITGGSGIAMGLPDNFRRKKSVGNSEAHFPLNLPGNTAVLAGSCSLATIEQVATARKQWPAFPIDAISLADNDRLVDEILQWSEQHVENSPILIYSTASATEVTHIQSVLGRAEAGEMVEVAMGKIAQGLLERGVRKLVVAGGETSGAVVQALGVNAMEIGPEIAPGVPWCRTLGDPNILLALKSGNFGDKHFFLKAVEQLK</sequence>
<name>A0A557SKI4_9GAMM</name>
<dbReference type="Pfam" id="PF07005">
    <property type="entry name" value="SBD_N"/>
    <property type="match status" value="1"/>
</dbReference>
<evidence type="ECO:0000256" key="12">
    <source>
        <dbReference type="ARBA" id="ARBA00041377"/>
    </source>
</evidence>
<comment type="catalytic activity">
    <reaction evidence="8">
        <text>3-dehydro-D-erythronate + ATP = 3-dehydro-4-O-phospho-D-erythronate + ADP + H(+)</text>
        <dbReference type="Rhea" id="RHEA:52556"/>
        <dbReference type="ChEBI" id="CHEBI:15378"/>
        <dbReference type="ChEBI" id="CHEBI:30616"/>
        <dbReference type="ChEBI" id="CHEBI:57958"/>
        <dbReference type="ChEBI" id="CHEBI:136593"/>
        <dbReference type="ChEBI" id="CHEBI:456216"/>
        <dbReference type="EC" id="2.7.1.217"/>
    </reaction>
</comment>
<protein>
    <recommendedName>
        <fullName evidence="11">3-oxo-tetronate kinase</fullName>
        <ecNumber evidence="10">2.7.1.217</ecNumber>
    </recommendedName>
    <alternativeName>
        <fullName evidence="12">3-dehydrotetronate 4-kinase</fullName>
    </alternativeName>
</protein>
<dbReference type="GO" id="GO:0005524">
    <property type="term" value="F:ATP binding"/>
    <property type="evidence" value="ECO:0007669"/>
    <property type="project" value="UniProtKB-KW"/>
</dbReference>
<dbReference type="InterPro" id="IPR050007">
    <property type="entry name" value="OtnK"/>
</dbReference>
<accession>A0A557SKI4</accession>
<dbReference type="RefSeq" id="WP_144357617.1">
    <property type="nucleotide sequence ID" value="NZ_VMNH01000004.1"/>
</dbReference>